<organism evidence="4 5">
    <name type="scientific">Acropora cervicornis</name>
    <name type="common">Staghorn coral</name>
    <dbReference type="NCBI Taxonomy" id="6130"/>
    <lineage>
        <taxon>Eukaryota</taxon>
        <taxon>Metazoa</taxon>
        <taxon>Cnidaria</taxon>
        <taxon>Anthozoa</taxon>
        <taxon>Hexacorallia</taxon>
        <taxon>Scleractinia</taxon>
        <taxon>Astrocoeniina</taxon>
        <taxon>Acroporidae</taxon>
        <taxon>Acropora</taxon>
    </lineage>
</organism>
<name>A0AAD9QCR6_ACRCE</name>
<sequence length="107" mass="12055">MYPKCRVTIDCSEVFTETPTALDVAAALWSEYTEQHHTIKFLVAITPRGAVSWVSPVYGGRASDIHFVRESGFLNQIERNDLVLAYRGFKIKEELLTMGAHHANVCQ</sequence>
<evidence type="ECO:0000313" key="5">
    <source>
        <dbReference type="Proteomes" id="UP001249851"/>
    </source>
</evidence>
<dbReference type="AlphaFoldDB" id="A0AAD9QCR6"/>
<dbReference type="PANTHER" id="PTHR23080">
    <property type="entry name" value="THAP DOMAIN PROTEIN"/>
    <property type="match status" value="1"/>
</dbReference>
<protein>
    <recommendedName>
        <fullName evidence="3">DDE Tnp4 domain-containing protein</fullName>
    </recommendedName>
</protein>
<dbReference type="EMBL" id="JARQWQ010000044">
    <property type="protein sequence ID" value="KAK2558490.1"/>
    <property type="molecule type" value="Genomic_DNA"/>
</dbReference>
<evidence type="ECO:0000259" key="3">
    <source>
        <dbReference type="Pfam" id="PF13359"/>
    </source>
</evidence>
<dbReference type="GO" id="GO:0046872">
    <property type="term" value="F:metal ion binding"/>
    <property type="evidence" value="ECO:0007669"/>
    <property type="project" value="UniProtKB-KW"/>
</dbReference>
<keyword evidence="5" id="KW-1185">Reference proteome</keyword>
<reference evidence="4" key="2">
    <citation type="journal article" date="2023" name="Science">
        <title>Genomic signatures of disease resistance in endangered staghorn corals.</title>
        <authorList>
            <person name="Vollmer S.V."/>
            <person name="Selwyn J.D."/>
            <person name="Despard B.A."/>
            <person name="Roesel C.L."/>
        </authorList>
    </citation>
    <scope>NUCLEOTIDE SEQUENCE</scope>
    <source>
        <strain evidence="4">K2</strain>
    </source>
</reference>
<comment type="caution">
    <text evidence="4">The sequence shown here is derived from an EMBL/GenBank/DDBJ whole genome shotgun (WGS) entry which is preliminary data.</text>
</comment>
<dbReference type="Proteomes" id="UP001249851">
    <property type="component" value="Unassembled WGS sequence"/>
</dbReference>
<proteinExistence type="predicted"/>
<evidence type="ECO:0000256" key="2">
    <source>
        <dbReference type="ARBA" id="ARBA00022723"/>
    </source>
</evidence>
<accession>A0AAD9QCR6</accession>
<gene>
    <name evidence="4" type="ORF">P5673_019206</name>
</gene>
<evidence type="ECO:0000313" key="4">
    <source>
        <dbReference type="EMBL" id="KAK2558490.1"/>
    </source>
</evidence>
<keyword evidence="2" id="KW-0479">Metal-binding</keyword>
<evidence type="ECO:0000256" key="1">
    <source>
        <dbReference type="ARBA" id="ARBA00001968"/>
    </source>
</evidence>
<dbReference type="InterPro" id="IPR027806">
    <property type="entry name" value="HARBI1_dom"/>
</dbReference>
<feature type="domain" description="DDE Tnp4" evidence="3">
    <location>
        <begin position="9"/>
        <end position="99"/>
    </location>
</feature>
<reference evidence="4" key="1">
    <citation type="journal article" date="2023" name="G3 (Bethesda)">
        <title>Whole genome assembly and annotation of the endangered Caribbean coral Acropora cervicornis.</title>
        <authorList>
            <person name="Selwyn J.D."/>
            <person name="Vollmer S.V."/>
        </authorList>
    </citation>
    <scope>NUCLEOTIDE SEQUENCE</scope>
    <source>
        <strain evidence="4">K2</strain>
    </source>
</reference>
<dbReference type="Pfam" id="PF13359">
    <property type="entry name" value="DDE_Tnp_4"/>
    <property type="match status" value="1"/>
</dbReference>
<comment type="cofactor">
    <cofactor evidence="1">
        <name>a divalent metal cation</name>
        <dbReference type="ChEBI" id="CHEBI:60240"/>
    </cofactor>
</comment>